<gene>
    <name evidence="1" type="ORF">PYH38_001972</name>
</gene>
<dbReference type="EMBL" id="CP120370">
    <property type="protein sequence ID" value="WEX80524.1"/>
    <property type="molecule type" value="Genomic_DNA"/>
</dbReference>
<organism evidence="1 2">
    <name type="scientific">Sinorhizobium numidicum</name>
    <dbReference type="NCBI Taxonomy" id="680248"/>
    <lineage>
        <taxon>Bacteria</taxon>
        <taxon>Pseudomonadati</taxon>
        <taxon>Pseudomonadota</taxon>
        <taxon>Alphaproteobacteria</taxon>
        <taxon>Hyphomicrobiales</taxon>
        <taxon>Rhizobiaceae</taxon>
        <taxon>Sinorhizobium/Ensifer group</taxon>
        <taxon>Sinorhizobium</taxon>
    </lineage>
</organism>
<dbReference type="RefSeq" id="WP_280731240.1">
    <property type="nucleotide sequence ID" value="NZ_CP120367.1"/>
</dbReference>
<reference evidence="1 2" key="1">
    <citation type="submission" date="2023-03" db="EMBL/GenBank/DDBJ databases">
        <authorList>
            <person name="Kaur S."/>
            <person name="Espinosa-Saiz D."/>
            <person name="Velazquez E."/>
            <person name="Menendez E."/>
            <person name="diCenzo G.C."/>
        </authorList>
    </citation>
    <scope>NUCLEOTIDE SEQUENCE [LARGE SCALE GENOMIC DNA]</scope>
    <source>
        <strain evidence="1 2">LMG 27395</strain>
    </source>
</reference>
<protein>
    <submittedName>
        <fullName evidence="1">Uncharacterized protein</fullName>
    </submittedName>
</protein>
<accession>A0ABY8CPD7</accession>
<dbReference type="Proteomes" id="UP001235547">
    <property type="component" value="Chromosome 2"/>
</dbReference>
<sequence length="183" mass="21415">MYGADSEEYLQFRQSLQKSWNENDLARAQHEYEIAKHQINIYSDLLSKGYIEKNVFVEREDGTLVRQRGEDGKFLVERIAITDEHRAIYQERMAPYEKIVAEYPAKMDDLISKFKYTFSAKGAYSGLRMSGEPMVKNANGEYEWGQYKINNAVTGHLSQELRADGVLVDYDHDDKPRFERQLR</sequence>
<proteinExistence type="predicted"/>
<name>A0ABY8CPD7_9HYPH</name>
<keyword evidence="2" id="KW-1185">Reference proteome</keyword>
<evidence type="ECO:0000313" key="2">
    <source>
        <dbReference type="Proteomes" id="UP001235547"/>
    </source>
</evidence>
<evidence type="ECO:0000313" key="1">
    <source>
        <dbReference type="EMBL" id="WEX80524.1"/>
    </source>
</evidence>